<organism evidence="3 4">
    <name type="scientific">Erythroxylum novogranatense</name>
    <dbReference type="NCBI Taxonomy" id="1862640"/>
    <lineage>
        <taxon>Eukaryota</taxon>
        <taxon>Viridiplantae</taxon>
        <taxon>Streptophyta</taxon>
        <taxon>Embryophyta</taxon>
        <taxon>Tracheophyta</taxon>
        <taxon>Spermatophyta</taxon>
        <taxon>Magnoliopsida</taxon>
        <taxon>eudicotyledons</taxon>
        <taxon>Gunneridae</taxon>
        <taxon>Pentapetalae</taxon>
        <taxon>rosids</taxon>
        <taxon>fabids</taxon>
        <taxon>Malpighiales</taxon>
        <taxon>Erythroxylaceae</taxon>
        <taxon>Erythroxylum</taxon>
    </lineage>
</organism>
<dbReference type="Proteomes" id="UP001159364">
    <property type="component" value="Linkage Group LG07"/>
</dbReference>
<evidence type="ECO:0008006" key="5">
    <source>
        <dbReference type="Google" id="ProtNLM"/>
    </source>
</evidence>
<dbReference type="EMBL" id="JAIWQS010000007">
    <property type="protein sequence ID" value="KAJ8759166.1"/>
    <property type="molecule type" value="Genomic_DNA"/>
</dbReference>
<comment type="caution">
    <text evidence="3">The sequence shown here is derived from an EMBL/GenBank/DDBJ whole genome shotgun (WGS) entry which is preliminary data.</text>
</comment>
<keyword evidence="2" id="KW-0472">Membrane</keyword>
<feature type="compositionally biased region" description="Acidic residues" evidence="1">
    <location>
        <begin position="154"/>
        <end position="163"/>
    </location>
</feature>
<evidence type="ECO:0000256" key="1">
    <source>
        <dbReference type="SAM" id="MobiDB-lite"/>
    </source>
</evidence>
<protein>
    <recommendedName>
        <fullName evidence="5">Transmembrane protein</fullName>
    </recommendedName>
</protein>
<evidence type="ECO:0000313" key="4">
    <source>
        <dbReference type="Proteomes" id="UP001159364"/>
    </source>
</evidence>
<gene>
    <name evidence="3" type="ORF">K2173_004173</name>
</gene>
<evidence type="ECO:0000313" key="3">
    <source>
        <dbReference type="EMBL" id="KAJ8759166.1"/>
    </source>
</evidence>
<name>A0AAV8SYE4_9ROSI</name>
<dbReference type="PANTHER" id="PTHR37746">
    <property type="entry name" value="TRANSMEMBRANE PROTEIN"/>
    <property type="match status" value="1"/>
</dbReference>
<keyword evidence="2" id="KW-1133">Transmembrane helix</keyword>
<feature type="transmembrane region" description="Helical" evidence="2">
    <location>
        <begin position="31"/>
        <end position="51"/>
    </location>
</feature>
<dbReference type="PANTHER" id="PTHR37746:SF1">
    <property type="entry name" value="TRANSMEMBRANE PROTEIN"/>
    <property type="match status" value="1"/>
</dbReference>
<keyword evidence="2" id="KW-0812">Transmembrane</keyword>
<sequence length="260" mass="29260">MEQDDNSSKVCSFSALIFIETMTSDGKLCGLFYNPLLSCVIALHTLVIIYFPFSLKLSFSPVLLLTTVLLLYLLRLGAVQRRQTPNPEIVEAKESDERVGDQIGEACNTGSLTRLEKFQSFETGTVLDPIPNLNFEESFVKWDLRAPLEVIYEEHEEEEDRDDPNEKRNGLDLERHPSLSMYYPETDSDSSSDDGFPISGEWGSLESVCFEWEDEVKDGPLIEIALETNGKKDQDPGLGPGFHVDEDNLIEIDLSPPQCD</sequence>
<proteinExistence type="predicted"/>
<evidence type="ECO:0000256" key="2">
    <source>
        <dbReference type="SAM" id="Phobius"/>
    </source>
</evidence>
<dbReference type="AlphaFoldDB" id="A0AAV8SYE4"/>
<reference evidence="3 4" key="1">
    <citation type="submission" date="2021-09" db="EMBL/GenBank/DDBJ databases">
        <title>Genomic insights and catalytic innovation underlie evolution of tropane alkaloids biosynthesis.</title>
        <authorList>
            <person name="Wang Y.-J."/>
            <person name="Tian T."/>
            <person name="Huang J.-P."/>
            <person name="Huang S.-X."/>
        </authorList>
    </citation>
    <scope>NUCLEOTIDE SEQUENCE [LARGE SCALE GENOMIC DNA]</scope>
    <source>
        <strain evidence="3">KIB-2018</strain>
        <tissue evidence="3">Leaf</tissue>
    </source>
</reference>
<keyword evidence="4" id="KW-1185">Reference proteome</keyword>
<feature type="compositionally biased region" description="Basic and acidic residues" evidence="1">
    <location>
        <begin position="164"/>
        <end position="177"/>
    </location>
</feature>
<accession>A0AAV8SYE4</accession>
<feature type="transmembrane region" description="Helical" evidence="2">
    <location>
        <begin position="57"/>
        <end position="74"/>
    </location>
</feature>
<feature type="region of interest" description="Disordered" evidence="1">
    <location>
        <begin position="154"/>
        <end position="198"/>
    </location>
</feature>